<keyword evidence="2" id="KW-0732">Signal</keyword>
<feature type="region of interest" description="Disordered" evidence="1">
    <location>
        <begin position="325"/>
        <end position="365"/>
    </location>
</feature>
<feature type="chain" id="PRO_5041227255" evidence="2">
    <location>
        <begin position="21"/>
        <end position="436"/>
    </location>
</feature>
<feature type="compositionally biased region" description="Low complexity" evidence="1">
    <location>
        <begin position="333"/>
        <end position="352"/>
    </location>
</feature>
<name>A0AA40AHJ7_9PEZI</name>
<keyword evidence="4" id="KW-1185">Reference proteome</keyword>
<dbReference type="Proteomes" id="UP001172102">
    <property type="component" value="Unassembled WGS sequence"/>
</dbReference>
<reference evidence="3" key="1">
    <citation type="submission" date="2023-06" db="EMBL/GenBank/DDBJ databases">
        <title>Genome-scale phylogeny and comparative genomics of the fungal order Sordariales.</title>
        <authorList>
            <consortium name="Lawrence Berkeley National Laboratory"/>
            <person name="Hensen N."/>
            <person name="Bonometti L."/>
            <person name="Westerberg I."/>
            <person name="Brannstrom I.O."/>
            <person name="Guillou S."/>
            <person name="Cros-Aarteil S."/>
            <person name="Calhoun S."/>
            <person name="Haridas S."/>
            <person name="Kuo A."/>
            <person name="Mondo S."/>
            <person name="Pangilinan J."/>
            <person name="Riley R."/>
            <person name="Labutti K."/>
            <person name="Andreopoulos B."/>
            <person name="Lipzen A."/>
            <person name="Chen C."/>
            <person name="Yanf M."/>
            <person name="Daum C."/>
            <person name="Ng V."/>
            <person name="Clum A."/>
            <person name="Steindorff A."/>
            <person name="Ohm R."/>
            <person name="Martin F."/>
            <person name="Silar P."/>
            <person name="Natvig D."/>
            <person name="Lalanne C."/>
            <person name="Gautier V."/>
            <person name="Ament-Velasquez S.L."/>
            <person name="Kruys A."/>
            <person name="Hutchinson M.I."/>
            <person name="Powell A.J."/>
            <person name="Barry K."/>
            <person name="Miller A.N."/>
            <person name="Grigoriev I.V."/>
            <person name="Debuchy R."/>
            <person name="Gladieux P."/>
            <person name="Thoren M.H."/>
            <person name="Johannesson H."/>
        </authorList>
    </citation>
    <scope>NUCLEOTIDE SEQUENCE</scope>
    <source>
        <strain evidence="3">SMH4607-1</strain>
    </source>
</reference>
<evidence type="ECO:0000313" key="4">
    <source>
        <dbReference type="Proteomes" id="UP001172102"/>
    </source>
</evidence>
<dbReference type="AlphaFoldDB" id="A0AA40AHJ7"/>
<proteinExistence type="predicted"/>
<evidence type="ECO:0000256" key="1">
    <source>
        <dbReference type="SAM" id="MobiDB-lite"/>
    </source>
</evidence>
<feature type="compositionally biased region" description="Polar residues" evidence="1">
    <location>
        <begin position="226"/>
        <end position="258"/>
    </location>
</feature>
<protein>
    <submittedName>
        <fullName evidence="3">Uncharacterized protein</fullName>
    </submittedName>
</protein>
<feature type="region of interest" description="Disordered" evidence="1">
    <location>
        <begin position="222"/>
        <end position="297"/>
    </location>
</feature>
<dbReference type="EMBL" id="JAUKUA010000004">
    <property type="protein sequence ID" value="KAK0715964.1"/>
    <property type="molecule type" value="Genomic_DNA"/>
</dbReference>
<evidence type="ECO:0000313" key="3">
    <source>
        <dbReference type="EMBL" id="KAK0715964.1"/>
    </source>
</evidence>
<organism evidence="3 4">
    <name type="scientific">Lasiosphaeris hirsuta</name>
    <dbReference type="NCBI Taxonomy" id="260670"/>
    <lineage>
        <taxon>Eukaryota</taxon>
        <taxon>Fungi</taxon>
        <taxon>Dikarya</taxon>
        <taxon>Ascomycota</taxon>
        <taxon>Pezizomycotina</taxon>
        <taxon>Sordariomycetes</taxon>
        <taxon>Sordariomycetidae</taxon>
        <taxon>Sordariales</taxon>
        <taxon>Lasiosphaeriaceae</taxon>
        <taxon>Lasiosphaeris</taxon>
    </lineage>
</organism>
<comment type="caution">
    <text evidence="3">The sequence shown here is derived from an EMBL/GenBank/DDBJ whole genome shotgun (WGS) entry which is preliminary data.</text>
</comment>
<accession>A0AA40AHJ7</accession>
<sequence length="436" mass="46430">MTSVILKGLMVLAVATVADGRNLDLPFSITAAPSHLYSQSYSQFGMSSPIRTVVTVNSNEIDVLAANEKDVPKVLEKLRQLCAGPYASMYPEICEHLNQSSGSEKDPVIWWPPDEITPEIITTTHRRASSSIYTAIPSREPRTSLSGKSRTRGITIVLPPAGGTSVESATITRTATATAAAITIATATVTAAPVATATATTTATAISTSIIRTTRRITRVATRVTQASPSRVPSTLSRQTLSQYSPSGQYPTTLQSEPKASKGHDTTKTTQLTEETPLDCPWKTAGGEGSDPDDPSPCTVITIYQHSIITRKPTSTTRLGHAISNVYSPSSRPSTDLLVPTPSPSPLVSQPQGVLSPPPQQTNVRSPSTLLRLTRRADSTDCCTQTLPRLAKVRNFQTSTEYPGTVTSTSSIECACPNLTVVTLGAPGIQIRPDNY</sequence>
<evidence type="ECO:0000256" key="2">
    <source>
        <dbReference type="SAM" id="SignalP"/>
    </source>
</evidence>
<gene>
    <name evidence="3" type="ORF">B0H67DRAFT_255307</name>
</gene>
<feature type="signal peptide" evidence="2">
    <location>
        <begin position="1"/>
        <end position="20"/>
    </location>
</feature>